<dbReference type="PANTHER" id="PTHR31252">
    <property type="entry name" value="DUF4419 DOMAIN-CONTAINING PROTEIN"/>
    <property type="match status" value="1"/>
</dbReference>
<organism evidence="2 3">
    <name type="scientific">Mycena chlorophos</name>
    <name type="common">Agaric fungus</name>
    <name type="synonym">Agaricus chlorophos</name>
    <dbReference type="NCBI Taxonomy" id="658473"/>
    <lineage>
        <taxon>Eukaryota</taxon>
        <taxon>Fungi</taxon>
        <taxon>Dikarya</taxon>
        <taxon>Basidiomycota</taxon>
        <taxon>Agaricomycotina</taxon>
        <taxon>Agaricomycetes</taxon>
        <taxon>Agaricomycetidae</taxon>
        <taxon>Agaricales</taxon>
        <taxon>Marasmiineae</taxon>
        <taxon>Mycenaceae</taxon>
        <taxon>Mycena</taxon>
    </lineage>
</organism>
<evidence type="ECO:0000313" key="2">
    <source>
        <dbReference type="EMBL" id="KAF7305878.1"/>
    </source>
</evidence>
<evidence type="ECO:0000256" key="1">
    <source>
        <dbReference type="SAM" id="MobiDB-lite"/>
    </source>
</evidence>
<reference evidence="2" key="1">
    <citation type="submission" date="2020-05" db="EMBL/GenBank/DDBJ databases">
        <title>Mycena genomes resolve the evolution of fungal bioluminescence.</title>
        <authorList>
            <person name="Tsai I.J."/>
        </authorList>
    </citation>
    <scope>NUCLEOTIDE SEQUENCE</scope>
    <source>
        <strain evidence="2">110903Hualien_Pintung</strain>
    </source>
</reference>
<proteinExistence type="predicted"/>
<dbReference type="EMBL" id="JACAZE010000009">
    <property type="protein sequence ID" value="KAF7305878.1"/>
    <property type="molecule type" value="Genomic_DNA"/>
</dbReference>
<gene>
    <name evidence="2" type="ORF">HMN09_00742000</name>
</gene>
<accession>A0A8H6SU25</accession>
<comment type="caution">
    <text evidence="2">The sequence shown here is derived from an EMBL/GenBank/DDBJ whole genome shotgun (WGS) entry which is preliminary data.</text>
</comment>
<name>A0A8H6SU25_MYCCL</name>
<dbReference type="AlphaFoldDB" id="A0A8H6SU25"/>
<dbReference type="InterPro" id="IPR025533">
    <property type="entry name" value="DUF4419"/>
</dbReference>
<dbReference type="PANTHER" id="PTHR31252:SF11">
    <property type="entry name" value="DUF4419 DOMAIN-CONTAINING PROTEIN"/>
    <property type="match status" value="1"/>
</dbReference>
<dbReference type="OrthoDB" id="9978173at2759"/>
<dbReference type="Pfam" id="PF14388">
    <property type="entry name" value="DUF4419"/>
    <property type="match status" value="1"/>
</dbReference>
<keyword evidence="3" id="KW-1185">Reference proteome</keyword>
<protein>
    <submittedName>
        <fullName evidence="2">Uncharacterized protein</fullName>
    </submittedName>
</protein>
<feature type="region of interest" description="Disordered" evidence="1">
    <location>
        <begin position="44"/>
        <end position="93"/>
    </location>
</feature>
<dbReference type="Proteomes" id="UP000613580">
    <property type="component" value="Unassembled WGS sequence"/>
</dbReference>
<evidence type="ECO:0000313" key="3">
    <source>
        <dbReference type="Proteomes" id="UP000613580"/>
    </source>
</evidence>
<sequence length="426" mass="47425">MPVTFKVADHKANPVEVYGTVNTARQVLAAACPQQYDRAGNILQSSFDEPDPEASAGESSRPATKSKFRSRLSKVFSKKPSPTPEPSHPGTLSNIIPNSNGFFHALSTAYNKHHHLVLRPDDVWLAILTQFNYFVNANAELLRANFVAHEGKKELVVLDTQMSDFAKLARVMGQQIEKNVVDPTLRTWVVPNFSTTTVKDTTVAAIVLMATLKSYFEYVFCEWDCGIPSVTLLGERADWENLLGRAEKLKEYTLETIAWYHLLVPVLTRFVRAFDDPEAESNVDFWQRMVDIRPGGSGPSACRGWIAAFCVFNDKGEWIGPELKLGYQQTSTPRESLPAKDFWDAYLARKVDTSTLPLDGTPYHVLDPANIPPCYAEVDVLLKYVSGQQIQTTMVAGVVAAQVGSSSDGSRDVLKPMAGWWMFEKV</sequence>